<protein>
    <recommendedName>
        <fullName evidence="1">MADF domain-containing protein</fullName>
    </recommendedName>
</protein>
<accession>A0AAV3Y705</accession>
<comment type="caution">
    <text evidence="2">The sequence shown here is derived from an EMBL/GenBank/DDBJ whole genome shotgun (WGS) entry which is preliminary data.</text>
</comment>
<dbReference type="Proteomes" id="UP000735302">
    <property type="component" value="Unassembled WGS sequence"/>
</dbReference>
<evidence type="ECO:0000259" key="1">
    <source>
        <dbReference type="PROSITE" id="PS51029"/>
    </source>
</evidence>
<dbReference type="EMBL" id="BLXT01000514">
    <property type="protein sequence ID" value="GFN77977.1"/>
    <property type="molecule type" value="Genomic_DNA"/>
</dbReference>
<dbReference type="Pfam" id="PF10545">
    <property type="entry name" value="MADF_DNA_bdg"/>
    <property type="match status" value="1"/>
</dbReference>
<feature type="domain" description="MADF" evidence="1">
    <location>
        <begin position="5"/>
        <end position="86"/>
    </location>
</feature>
<keyword evidence="3" id="KW-1185">Reference proteome</keyword>
<evidence type="ECO:0000313" key="3">
    <source>
        <dbReference type="Proteomes" id="UP000735302"/>
    </source>
</evidence>
<reference evidence="2 3" key="1">
    <citation type="journal article" date="2021" name="Elife">
        <title>Chloroplast acquisition without the gene transfer in kleptoplastic sea slugs, Plakobranchus ocellatus.</title>
        <authorList>
            <person name="Maeda T."/>
            <person name="Takahashi S."/>
            <person name="Yoshida T."/>
            <person name="Shimamura S."/>
            <person name="Takaki Y."/>
            <person name="Nagai Y."/>
            <person name="Toyoda A."/>
            <person name="Suzuki Y."/>
            <person name="Arimoto A."/>
            <person name="Ishii H."/>
            <person name="Satoh N."/>
            <person name="Nishiyama T."/>
            <person name="Hasebe M."/>
            <person name="Maruyama T."/>
            <person name="Minagawa J."/>
            <person name="Obokata J."/>
            <person name="Shigenobu S."/>
        </authorList>
    </citation>
    <scope>NUCLEOTIDE SEQUENCE [LARGE SCALE GENOMIC DNA]</scope>
</reference>
<organism evidence="2 3">
    <name type="scientific">Plakobranchus ocellatus</name>
    <dbReference type="NCBI Taxonomy" id="259542"/>
    <lineage>
        <taxon>Eukaryota</taxon>
        <taxon>Metazoa</taxon>
        <taxon>Spiralia</taxon>
        <taxon>Lophotrochozoa</taxon>
        <taxon>Mollusca</taxon>
        <taxon>Gastropoda</taxon>
        <taxon>Heterobranchia</taxon>
        <taxon>Euthyneura</taxon>
        <taxon>Panpulmonata</taxon>
        <taxon>Sacoglossa</taxon>
        <taxon>Placobranchoidea</taxon>
        <taxon>Plakobranchidae</taxon>
        <taxon>Plakobranchus</taxon>
    </lineage>
</organism>
<dbReference type="InterPro" id="IPR006578">
    <property type="entry name" value="MADF-dom"/>
</dbReference>
<evidence type="ECO:0000313" key="2">
    <source>
        <dbReference type="EMBL" id="GFN77977.1"/>
    </source>
</evidence>
<proteinExistence type="predicted"/>
<dbReference type="PROSITE" id="PS51029">
    <property type="entry name" value="MADF"/>
    <property type="match status" value="1"/>
</dbReference>
<sequence length="86" mass="9800">MDVERLISAVFERPCIWDMRRNDHSNRNVTDKAWKDISKELNVEGGANNNTGREKTKNVILISHNASHVCRVKASLLRAVAVRQLC</sequence>
<dbReference type="AlphaFoldDB" id="A0AAV3Y705"/>
<gene>
    <name evidence="2" type="ORF">PoB_000448300</name>
</gene>
<name>A0AAV3Y705_9GAST</name>